<dbReference type="Proteomes" id="UP000805193">
    <property type="component" value="Unassembled WGS sequence"/>
</dbReference>
<evidence type="ECO:0000313" key="2">
    <source>
        <dbReference type="Proteomes" id="UP000805193"/>
    </source>
</evidence>
<comment type="caution">
    <text evidence="1">The sequence shown here is derived from an EMBL/GenBank/DDBJ whole genome shotgun (WGS) entry which is preliminary data.</text>
</comment>
<proteinExistence type="predicted"/>
<sequence length="314" mass="36274">MRRKGRKIKRDLNMVECGECKRWCYLEETDFESVRDVERSTLAFYLCEKIEEVFRKLEREWKAKFEEMKEELKEEQGKRVLLEMQVAEFKRVQPEECEGKLDHMGAKLNAEREKRTELEKQVEKFRQREAEEGQTMIAELQGIVRVEVKKRVDLEAQWKEMKRESTAKVVPEVQRAREQGASSAHTKEVSRTYSEAAQKEKETTRLIEPNLVPVVNGGGSSVVPVEGGQPSAVRRVQVVGDSNVARIVEGVLVKVKKDKRVQVEAQPGNYMVGGGVLCDNREGENLVLIHARLDDVLNRRRQNPGKQLRQTWVN</sequence>
<dbReference type="EMBL" id="JABSTQ010010619">
    <property type="protein sequence ID" value="KAG0419478.1"/>
    <property type="molecule type" value="Genomic_DNA"/>
</dbReference>
<organism evidence="1 2">
    <name type="scientific">Ixodes persulcatus</name>
    <name type="common">Taiga tick</name>
    <dbReference type="NCBI Taxonomy" id="34615"/>
    <lineage>
        <taxon>Eukaryota</taxon>
        <taxon>Metazoa</taxon>
        <taxon>Ecdysozoa</taxon>
        <taxon>Arthropoda</taxon>
        <taxon>Chelicerata</taxon>
        <taxon>Arachnida</taxon>
        <taxon>Acari</taxon>
        <taxon>Parasitiformes</taxon>
        <taxon>Ixodida</taxon>
        <taxon>Ixodoidea</taxon>
        <taxon>Ixodidae</taxon>
        <taxon>Ixodinae</taxon>
        <taxon>Ixodes</taxon>
    </lineage>
</organism>
<name>A0AC60PGT9_IXOPE</name>
<evidence type="ECO:0000313" key="1">
    <source>
        <dbReference type="EMBL" id="KAG0419478.1"/>
    </source>
</evidence>
<keyword evidence="2" id="KW-1185">Reference proteome</keyword>
<gene>
    <name evidence="1" type="ORF">HPB47_004094</name>
</gene>
<reference evidence="1 2" key="1">
    <citation type="journal article" date="2020" name="Cell">
        <title>Large-Scale Comparative Analyses of Tick Genomes Elucidate Their Genetic Diversity and Vector Capacities.</title>
        <authorList>
            <consortium name="Tick Genome and Microbiome Consortium (TIGMIC)"/>
            <person name="Jia N."/>
            <person name="Wang J."/>
            <person name="Shi W."/>
            <person name="Du L."/>
            <person name="Sun Y."/>
            <person name="Zhan W."/>
            <person name="Jiang J.F."/>
            <person name="Wang Q."/>
            <person name="Zhang B."/>
            <person name="Ji P."/>
            <person name="Bell-Sakyi L."/>
            <person name="Cui X.M."/>
            <person name="Yuan T.T."/>
            <person name="Jiang B.G."/>
            <person name="Yang W.F."/>
            <person name="Lam T.T."/>
            <person name="Chang Q.C."/>
            <person name="Ding S.J."/>
            <person name="Wang X.J."/>
            <person name="Zhu J.G."/>
            <person name="Ruan X.D."/>
            <person name="Zhao L."/>
            <person name="Wei J.T."/>
            <person name="Ye R.Z."/>
            <person name="Que T.C."/>
            <person name="Du C.H."/>
            <person name="Zhou Y.H."/>
            <person name="Cheng J.X."/>
            <person name="Dai P.F."/>
            <person name="Guo W.B."/>
            <person name="Han X.H."/>
            <person name="Huang E.J."/>
            <person name="Li L.F."/>
            <person name="Wei W."/>
            <person name="Gao Y.C."/>
            <person name="Liu J.Z."/>
            <person name="Shao H.Z."/>
            <person name="Wang X."/>
            <person name="Wang C.C."/>
            <person name="Yang T.C."/>
            <person name="Huo Q.B."/>
            <person name="Li W."/>
            <person name="Chen H.Y."/>
            <person name="Chen S.E."/>
            <person name="Zhou L.G."/>
            <person name="Ni X.B."/>
            <person name="Tian J.H."/>
            <person name="Sheng Y."/>
            <person name="Liu T."/>
            <person name="Pan Y.S."/>
            <person name="Xia L.Y."/>
            <person name="Li J."/>
            <person name="Zhao F."/>
            <person name="Cao W.C."/>
        </authorList>
    </citation>
    <scope>NUCLEOTIDE SEQUENCE [LARGE SCALE GENOMIC DNA]</scope>
    <source>
        <strain evidence="1">Iper-2018</strain>
    </source>
</reference>
<accession>A0AC60PGT9</accession>
<protein>
    <submittedName>
        <fullName evidence="1">Uncharacterized protein</fullName>
    </submittedName>
</protein>